<keyword evidence="4" id="KW-0560">Oxidoreductase</keyword>
<reference evidence="6" key="1">
    <citation type="submission" date="2023-03" db="EMBL/GenBank/DDBJ databases">
        <authorList>
            <person name="Julca I."/>
        </authorList>
    </citation>
    <scope>NUCLEOTIDE SEQUENCE</scope>
</reference>
<comment type="similarity">
    <text evidence="1 4">Belongs to the iron/ascorbate-dependent oxidoreductase family.</text>
</comment>
<evidence type="ECO:0000313" key="6">
    <source>
        <dbReference type="EMBL" id="CAI9095661.1"/>
    </source>
</evidence>
<dbReference type="EMBL" id="OX459119">
    <property type="protein sequence ID" value="CAI9095661.1"/>
    <property type="molecule type" value="Genomic_DNA"/>
</dbReference>
<protein>
    <submittedName>
        <fullName evidence="6">OLC1v1031656C1</fullName>
    </submittedName>
</protein>
<organism evidence="6 7">
    <name type="scientific">Oldenlandia corymbosa var. corymbosa</name>
    <dbReference type="NCBI Taxonomy" id="529605"/>
    <lineage>
        <taxon>Eukaryota</taxon>
        <taxon>Viridiplantae</taxon>
        <taxon>Streptophyta</taxon>
        <taxon>Embryophyta</taxon>
        <taxon>Tracheophyta</taxon>
        <taxon>Spermatophyta</taxon>
        <taxon>Magnoliopsida</taxon>
        <taxon>eudicotyledons</taxon>
        <taxon>Gunneridae</taxon>
        <taxon>Pentapetalae</taxon>
        <taxon>asterids</taxon>
        <taxon>lamiids</taxon>
        <taxon>Gentianales</taxon>
        <taxon>Rubiaceae</taxon>
        <taxon>Rubioideae</taxon>
        <taxon>Spermacoceae</taxon>
        <taxon>Hedyotis-Oldenlandia complex</taxon>
        <taxon>Oldenlandia</taxon>
    </lineage>
</organism>
<dbReference type="GO" id="GO:0016706">
    <property type="term" value="F:2-oxoglutarate-dependent dioxygenase activity"/>
    <property type="evidence" value="ECO:0007669"/>
    <property type="project" value="UniProtKB-ARBA"/>
</dbReference>
<dbReference type="PROSITE" id="PS51471">
    <property type="entry name" value="FE2OG_OXY"/>
    <property type="match status" value="1"/>
</dbReference>
<dbReference type="Pfam" id="PF14226">
    <property type="entry name" value="DIOX_N"/>
    <property type="match status" value="1"/>
</dbReference>
<dbReference type="InterPro" id="IPR026992">
    <property type="entry name" value="DIOX_N"/>
</dbReference>
<evidence type="ECO:0000256" key="1">
    <source>
        <dbReference type="ARBA" id="ARBA00008056"/>
    </source>
</evidence>
<sequence length="314" mass="35353">MVVAADNMQVPVVDFSQLQNDSHSKSLVIKQIGEACGSFGVFHVINHGISETLIQQAMDVNSSFFGLPLRNKDRFISDDIYKPVRYSPNQGGNLGFSREFLKLYAHPFDVFVSSWPDNPPDYREKMGRLSMEMKKLGVEILEFIMESLNLEATYLKSNIEEGMHIVAINSYPPISTESEMKKIGVVPHTDHSIITILLQTSAGLQVMDQKTGKYESAFSEHKGSIQILVGEHLEVLSNGKYKAVRHQVEQMSRDETRLSVASFLSLGMDEVIEPAVELVDDEERPKRYKGSSLRDFLKHLASGESKPFIETIRI</sequence>
<accession>A0AAV1CJU4</accession>
<evidence type="ECO:0000259" key="5">
    <source>
        <dbReference type="PROSITE" id="PS51471"/>
    </source>
</evidence>
<keyword evidence="2 4" id="KW-0479">Metal-binding</keyword>
<dbReference type="Gene3D" id="2.60.120.330">
    <property type="entry name" value="B-lactam Antibiotic, Isopenicillin N Synthase, Chain"/>
    <property type="match status" value="1"/>
</dbReference>
<evidence type="ECO:0000313" key="7">
    <source>
        <dbReference type="Proteomes" id="UP001161247"/>
    </source>
</evidence>
<evidence type="ECO:0000256" key="2">
    <source>
        <dbReference type="ARBA" id="ARBA00022723"/>
    </source>
</evidence>
<evidence type="ECO:0000256" key="3">
    <source>
        <dbReference type="ARBA" id="ARBA00023004"/>
    </source>
</evidence>
<keyword evidence="3 4" id="KW-0408">Iron</keyword>
<dbReference type="GO" id="GO:0002238">
    <property type="term" value="P:response to molecule of fungal origin"/>
    <property type="evidence" value="ECO:0007669"/>
    <property type="project" value="UniProtKB-ARBA"/>
</dbReference>
<dbReference type="Proteomes" id="UP001161247">
    <property type="component" value="Chromosome 2"/>
</dbReference>
<dbReference type="SUPFAM" id="SSF51197">
    <property type="entry name" value="Clavaminate synthase-like"/>
    <property type="match status" value="1"/>
</dbReference>
<dbReference type="GO" id="GO:0046872">
    <property type="term" value="F:metal ion binding"/>
    <property type="evidence" value="ECO:0007669"/>
    <property type="project" value="UniProtKB-KW"/>
</dbReference>
<keyword evidence="7" id="KW-1185">Reference proteome</keyword>
<dbReference type="InterPro" id="IPR005123">
    <property type="entry name" value="Oxoglu/Fe-dep_dioxygenase_dom"/>
</dbReference>
<evidence type="ECO:0000256" key="4">
    <source>
        <dbReference type="RuleBase" id="RU003682"/>
    </source>
</evidence>
<dbReference type="InterPro" id="IPR027443">
    <property type="entry name" value="IPNS-like_sf"/>
</dbReference>
<dbReference type="PANTHER" id="PTHR47991">
    <property type="entry name" value="OXOGLUTARATE/IRON-DEPENDENT DIOXYGENASE"/>
    <property type="match status" value="1"/>
</dbReference>
<feature type="domain" description="Fe2OG dioxygenase" evidence="5">
    <location>
        <begin position="159"/>
        <end position="266"/>
    </location>
</feature>
<dbReference type="GO" id="GO:0009805">
    <property type="term" value="P:coumarin biosynthetic process"/>
    <property type="evidence" value="ECO:0007669"/>
    <property type="project" value="UniProtKB-ARBA"/>
</dbReference>
<dbReference type="InterPro" id="IPR044861">
    <property type="entry name" value="IPNS-like_FE2OG_OXY"/>
</dbReference>
<proteinExistence type="inferred from homology"/>
<name>A0AAV1CJU4_OLDCO</name>
<dbReference type="Pfam" id="PF03171">
    <property type="entry name" value="2OG-FeII_Oxy"/>
    <property type="match status" value="1"/>
</dbReference>
<dbReference type="InterPro" id="IPR050295">
    <property type="entry name" value="Plant_2OG-oxidoreductases"/>
</dbReference>
<dbReference type="AlphaFoldDB" id="A0AAV1CJU4"/>
<gene>
    <name evidence="6" type="ORF">OLC1_LOCUS6581</name>
</gene>